<evidence type="ECO:0000259" key="8">
    <source>
        <dbReference type="PROSITE" id="PS50157"/>
    </source>
</evidence>
<dbReference type="KEGG" id="api:100570670"/>
<dbReference type="RefSeq" id="XP_008186079.1">
    <property type="nucleotide sequence ID" value="XM_008187857.2"/>
</dbReference>
<dbReference type="InterPro" id="IPR013087">
    <property type="entry name" value="Znf_C2H2_type"/>
</dbReference>
<evidence type="ECO:0000256" key="5">
    <source>
        <dbReference type="ARBA" id="ARBA00022833"/>
    </source>
</evidence>
<dbReference type="InterPro" id="IPR036236">
    <property type="entry name" value="Znf_C2H2_sf"/>
</dbReference>
<reference evidence="9" key="2">
    <citation type="submission" date="2022-06" db="UniProtKB">
        <authorList>
            <consortium name="EnsemblMetazoa"/>
        </authorList>
    </citation>
    <scope>IDENTIFICATION</scope>
</reference>
<feature type="domain" description="C2H2-type" evidence="8">
    <location>
        <begin position="56"/>
        <end position="84"/>
    </location>
</feature>
<keyword evidence="4 7" id="KW-0863">Zinc-finger</keyword>
<evidence type="ECO:0000256" key="7">
    <source>
        <dbReference type="PROSITE-ProRule" id="PRU00042"/>
    </source>
</evidence>
<evidence type="ECO:0000313" key="9">
    <source>
        <dbReference type="EnsemblMetazoa" id="XP_008186079.1"/>
    </source>
</evidence>
<proteinExistence type="predicted"/>
<keyword evidence="6" id="KW-0539">Nucleus</keyword>
<dbReference type="AlphaFoldDB" id="A0A8R2FB26"/>
<dbReference type="GO" id="GO:0005634">
    <property type="term" value="C:nucleus"/>
    <property type="evidence" value="ECO:0007669"/>
    <property type="project" value="UniProtKB-SubCell"/>
</dbReference>
<dbReference type="PROSITE" id="PS50157">
    <property type="entry name" value="ZINC_FINGER_C2H2_2"/>
    <property type="match status" value="3"/>
</dbReference>
<dbReference type="SMART" id="SM00355">
    <property type="entry name" value="ZnF_C2H2"/>
    <property type="match status" value="3"/>
</dbReference>
<keyword evidence="2" id="KW-0479">Metal-binding</keyword>
<dbReference type="PANTHER" id="PTHR24408">
    <property type="entry name" value="ZINC FINGER PROTEIN"/>
    <property type="match status" value="1"/>
</dbReference>
<evidence type="ECO:0000256" key="1">
    <source>
        <dbReference type="ARBA" id="ARBA00004123"/>
    </source>
</evidence>
<comment type="subcellular location">
    <subcellularLocation>
        <location evidence="1">Nucleus</location>
    </subcellularLocation>
</comment>
<accession>A0A8R2FB26</accession>
<evidence type="ECO:0000256" key="3">
    <source>
        <dbReference type="ARBA" id="ARBA00022737"/>
    </source>
</evidence>
<dbReference type="Proteomes" id="UP000007819">
    <property type="component" value="Chromosome A2"/>
</dbReference>
<keyword evidence="5" id="KW-0862">Zinc</keyword>
<dbReference type="Gene3D" id="3.30.160.60">
    <property type="entry name" value="Classic Zinc Finger"/>
    <property type="match status" value="1"/>
</dbReference>
<dbReference type="FunFam" id="3.30.160.60:FF:000145">
    <property type="entry name" value="Zinc finger protein 574"/>
    <property type="match status" value="1"/>
</dbReference>
<dbReference type="Pfam" id="PF00096">
    <property type="entry name" value="zf-C2H2"/>
    <property type="match status" value="3"/>
</dbReference>
<dbReference type="PANTHER" id="PTHR24408:SF58">
    <property type="entry name" value="TRANSCRIPTION FACTOR (TFIIIA), PUTATIVE (AFU_ORTHOLOGUE AFUA_1G05150)-RELATED"/>
    <property type="match status" value="1"/>
</dbReference>
<name>A0A8R2FB26_ACYPI</name>
<dbReference type="SUPFAM" id="SSF57667">
    <property type="entry name" value="beta-beta-alpha zinc fingers"/>
    <property type="match status" value="1"/>
</dbReference>
<evidence type="ECO:0000313" key="10">
    <source>
        <dbReference type="Proteomes" id="UP000007819"/>
    </source>
</evidence>
<sequence>MPRWLTSVHDHGFVRKHWPCSSIWWGKHLIMHLSRTKTGRRQDGWVIETDVLGCLFYCPKMCGRKYKSKRAVKLHMKYECGVKPQFQCNICDYNLLNCLRCGRKYKHKSTLKAHLRYECGVAPKFQCSICNKMFKHKSHLKNHVISVHKIFI</sequence>
<dbReference type="OrthoDB" id="6629761at2759"/>
<evidence type="ECO:0000256" key="2">
    <source>
        <dbReference type="ARBA" id="ARBA00022723"/>
    </source>
</evidence>
<keyword evidence="3" id="KW-0677">Repeat</keyword>
<organism evidence="9 10">
    <name type="scientific">Acyrthosiphon pisum</name>
    <name type="common">Pea aphid</name>
    <dbReference type="NCBI Taxonomy" id="7029"/>
    <lineage>
        <taxon>Eukaryota</taxon>
        <taxon>Metazoa</taxon>
        <taxon>Ecdysozoa</taxon>
        <taxon>Arthropoda</taxon>
        <taxon>Hexapoda</taxon>
        <taxon>Insecta</taxon>
        <taxon>Pterygota</taxon>
        <taxon>Neoptera</taxon>
        <taxon>Paraneoptera</taxon>
        <taxon>Hemiptera</taxon>
        <taxon>Sternorrhyncha</taxon>
        <taxon>Aphidomorpha</taxon>
        <taxon>Aphidoidea</taxon>
        <taxon>Aphididae</taxon>
        <taxon>Macrosiphini</taxon>
        <taxon>Acyrthosiphon</taxon>
    </lineage>
</organism>
<feature type="domain" description="C2H2-type" evidence="8">
    <location>
        <begin position="96"/>
        <end position="123"/>
    </location>
</feature>
<dbReference type="EnsemblMetazoa" id="XM_008187857.3">
    <property type="protein sequence ID" value="XP_008186079.1"/>
    <property type="gene ID" value="LOC100570670"/>
</dbReference>
<dbReference type="GO" id="GO:0000981">
    <property type="term" value="F:DNA-binding transcription factor activity, RNA polymerase II-specific"/>
    <property type="evidence" value="ECO:0007669"/>
    <property type="project" value="TreeGrafter"/>
</dbReference>
<dbReference type="GO" id="GO:0043565">
    <property type="term" value="F:sequence-specific DNA binding"/>
    <property type="evidence" value="ECO:0007669"/>
    <property type="project" value="TreeGrafter"/>
</dbReference>
<evidence type="ECO:0000256" key="6">
    <source>
        <dbReference type="ARBA" id="ARBA00023242"/>
    </source>
</evidence>
<reference evidence="10" key="1">
    <citation type="submission" date="2010-06" db="EMBL/GenBank/DDBJ databases">
        <authorList>
            <person name="Jiang H."/>
            <person name="Abraham K."/>
            <person name="Ali S."/>
            <person name="Alsbrooks S.L."/>
            <person name="Anim B.N."/>
            <person name="Anosike U.S."/>
            <person name="Attaway T."/>
            <person name="Bandaranaike D.P."/>
            <person name="Battles P.K."/>
            <person name="Bell S.N."/>
            <person name="Bell A.V."/>
            <person name="Beltran B."/>
            <person name="Bickham C."/>
            <person name="Bustamante Y."/>
            <person name="Caleb T."/>
            <person name="Canada A."/>
            <person name="Cardenas V."/>
            <person name="Carter K."/>
            <person name="Chacko J."/>
            <person name="Chandrabose M.N."/>
            <person name="Chavez D."/>
            <person name="Chavez A."/>
            <person name="Chen L."/>
            <person name="Chu H.-S."/>
            <person name="Claassen K.J."/>
            <person name="Cockrell R."/>
            <person name="Collins M."/>
            <person name="Cooper J.A."/>
            <person name="Cree A."/>
            <person name="Curry S.M."/>
            <person name="Da Y."/>
            <person name="Dao M.D."/>
            <person name="Das B."/>
            <person name="Davila M.-L."/>
            <person name="Davy-Carroll L."/>
            <person name="Denson S."/>
            <person name="Dinh H."/>
            <person name="Ebong V.E."/>
            <person name="Edwards J.R."/>
            <person name="Egan A."/>
            <person name="El-Daye J."/>
            <person name="Escobedo L."/>
            <person name="Fernandez S."/>
            <person name="Fernando P.R."/>
            <person name="Flagg N."/>
            <person name="Forbes L.D."/>
            <person name="Fowler R.G."/>
            <person name="Fu Q."/>
            <person name="Gabisi R.A."/>
            <person name="Ganer J."/>
            <person name="Garbino Pronczuk A."/>
            <person name="Garcia R.M."/>
            <person name="Garner T."/>
            <person name="Garrett T.E."/>
            <person name="Gonzalez D.A."/>
            <person name="Hamid H."/>
            <person name="Hawkins E.S."/>
            <person name="Hirani K."/>
            <person name="Hogues M.E."/>
            <person name="Hollins B."/>
            <person name="Hsiao C.-H."/>
            <person name="Jabil R."/>
            <person name="James M.L."/>
            <person name="Jhangiani S.N."/>
            <person name="Johnson B."/>
            <person name="Johnson Q."/>
            <person name="Joshi V."/>
            <person name="Kalu J.B."/>
            <person name="Kam C."/>
            <person name="Kashfia A."/>
            <person name="Keebler J."/>
            <person name="Kisamo H."/>
            <person name="Kovar C.L."/>
            <person name="Lago L.A."/>
            <person name="Lai C.-Y."/>
            <person name="Laidlaw J."/>
            <person name="Lara F."/>
            <person name="Le T.-K."/>
            <person name="Lee S.L."/>
            <person name="Legall F.H."/>
            <person name="Lemon S.J."/>
            <person name="Lewis L.R."/>
            <person name="Li B."/>
            <person name="Liu Y."/>
            <person name="Liu Y.-S."/>
            <person name="Lopez J."/>
            <person name="Lozado R.J."/>
            <person name="Lu J."/>
            <person name="Madu R.C."/>
            <person name="Maheshwari M."/>
            <person name="Maheshwari R."/>
            <person name="Malloy K."/>
            <person name="Martinez E."/>
            <person name="Mathew T."/>
            <person name="Mercado I.C."/>
            <person name="Mercado C."/>
            <person name="Meyer B."/>
            <person name="Montgomery K."/>
            <person name="Morgan M.B."/>
            <person name="Munidasa M."/>
            <person name="Nazareth L.V."/>
            <person name="Nelson J."/>
            <person name="Ng B.M."/>
            <person name="Nguyen N.B."/>
            <person name="Nguyen P.Q."/>
            <person name="Nguyen T."/>
            <person name="Obregon M."/>
            <person name="Okwuonu G.O."/>
            <person name="Onwere C.G."/>
            <person name="Orozco G."/>
            <person name="Parra A."/>
            <person name="Patel S."/>
            <person name="Patil S."/>
            <person name="Perez A."/>
            <person name="Perez Y."/>
            <person name="Pham C."/>
            <person name="Primus E.L."/>
            <person name="Pu L.-L."/>
            <person name="Puazo M."/>
            <person name="Qin X."/>
            <person name="Quiroz J.B."/>
            <person name="Reese J."/>
            <person name="Richards S."/>
            <person name="Rives C.M."/>
            <person name="Robberts R."/>
            <person name="Ruiz S.J."/>
            <person name="Ruiz M.J."/>
            <person name="Santibanez J."/>
            <person name="Schneider B.W."/>
            <person name="Sisson I."/>
            <person name="Smith M."/>
            <person name="Sodergren E."/>
            <person name="Song X.-Z."/>
            <person name="Song B.B."/>
            <person name="Summersgill H."/>
            <person name="Thelus R."/>
            <person name="Thornton R.D."/>
            <person name="Trejos Z.Y."/>
            <person name="Usmani K."/>
            <person name="Vattathil S."/>
            <person name="Villasana D."/>
            <person name="Walker D.L."/>
            <person name="Wang S."/>
            <person name="Wang K."/>
            <person name="White C.S."/>
            <person name="Williams A.C."/>
            <person name="Williamson J."/>
            <person name="Wilson K."/>
            <person name="Woghiren I.O."/>
            <person name="Woodworth J.R."/>
            <person name="Worley K.C."/>
            <person name="Wright R.A."/>
            <person name="Wu W."/>
            <person name="Young L."/>
            <person name="Zhang L."/>
            <person name="Zhang J."/>
            <person name="Zhu Y."/>
            <person name="Muzny D.M."/>
            <person name="Weinstock G."/>
            <person name="Gibbs R.A."/>
        </authorList>
    </citation>
    <scope>NUCLEOTIDE SEQUENCE [LARGE SCALE GENOMIC DNA]</scope>
    <source>
        <strain evidence="10">LSR1</strain>
    </source>
</reference>
<keyword evidence="10" id="KW-1185">Reference proteome</keyword>
<protein>
    <recommendedName>
        <fullName evidence="8">C2H2-type domain-containing protein</fullName>
    </recommendedName>
</protein>
<dbReference type="PROSITE" id="PS00028">
    <property type="entry name" value="ZINC_FINGER_C2H2_1"/>
    <property type="match status" value="1"/>
</dbReference>
<dbReference type="GO" id="GO:0008270">
    <property type="term" value="F:zinc ion binding"/>
    <property type="evidence" value="ECO:0007669"/>
    <property type="project" value="UniProtKB-KW"/>
</dbReference>
<evidence type="ECO:0000256" key="4">
    <source>
        <dbReference type="ARBA" id="ARBA00022771"/>
    </source>
</evidence>
<feature type="domain" description="C2H2-type" evidence="8">
    <location>
        <begin position="125"/>
        <end position="148"/>
    </location>
</feature>
<dbReference type="GeneID" id="100570670"/>